<name>A0A2P2QGY1_RHIMU</name>
<sequence length="34" mass="3735">MAVMSSMRKGFPCSTLQPPLRVPNTTKILGLLVF</sequence>
<dbReference type="EMBL" id="GGEC01085776">
    <property type="protein sequence ID" value="MBX66260.1"/>
    <property type="molecule type" value="Transcribed_RNA"/>
</dbReference>
<accession>A0A2P2QGY1</accession>
<reference evidence="1" key="1">
    <citation type="submission" date="2018-02" db="EMBL/GenBank/DDBJ databases">
        <title>Rhizophora mucronata_Transcriptome.</title>
        <authorList>
            <person name="Meera S.P."/>
            <person name="Sreeshan A."/>
            <person name="Augustine A."/>
        </authorList>
    </citation>
    <scope>NUCLEOTIDE SEQUENCE</scope>
    <source>
        <tissue evidence="1">Leaf</tissue>
    </source>
</reference>
<evidence type="ECO:0000313" key="1">
    <source>
        <dbReference type="EMBL" id="MBX66260.1"/>
    </source>
</evidence>
<organism evidence="1">
    <name type="scientific">Rhizophora mucronata</name>
    <name type="common">Asiatic mangrove</name>
    <dbReference type="NCBI Taxonomy" id="61149"/>
    <lineage>
        <taxon>Eukaryota</taxon>
        <taxon>Viridiplantae</taxon>
        <taxon>Streptophyta</taxon>
        <taxon>Embryophyta</taxon>
        <taxon>Tracheophyta</taxon>
        <taxon>Spermatophyta</taxon>
        <taxon>Magnoliopsida</taxon>
        <taxon>eudicotyledons</taxon>
        <taxon>Gunneridae</taxon>
        <taxon>Pentapetalae</taxon>
        <taxon>rosids</taxon>
        <taxon>fabids</taxon>
        <taxon>Malpighiales</taxon>
        <taxon>Rhizophoraceae</taxon>
        <taxon>Rhizophora</taxon>
    </lineage>
</organism>
<dbReference type="AlphaFoldDB" id="A0A2P2QGY1"/>
<proteinExistence type="predicted"/>
<protein>
    <submittedName>
        <fullName evidence="1">Uncharacterized protein</fullName>
    </submittedName>
</protein>